<dbReference type="AlphaFoldDB" id="A0A169QF18"/>
<evidence type="ECO:0000313" key="2">
    <source>
        <dbReference type="Proteomes" id="UP000218288"/>
    </source>
</evidence>
<dbReference type="OrthoDB" id="8000372at2"/>
<accession>A0A169QF18</accession>
<dbReference type="Proteomes" id="UP000218288">
    <property type="component" value="Chromosome"/>
</dbReference>
<proteinExistence type="predicted"/>
<protein>
    <submittedName>
        <fullName evidence="1">Uncharacterized protein</fullName>
    </submittedName>
</protein>
<dbReference type="RefSeq" id="WP_096483038.1">
    <property type="nucleotide sequence ID" value="NZ_AP014809.1"/>
</dbReference>
<organism evidence="1 2">
    <name type="scientific">Methylorubrum populi</name>
    <dbReference type="NCBI Taxonomy" id="223967"/>
    <lineage>
        <taxon>Bacteria</taxon>
        <taxon>Pseudomonadati</taxon>
        <taxon>Pseudomonadota</taxon>
        <taxon>Alphaproteobacteria</taxon>
        <taxon>Hyphomicrobiales</taxon>
        <taxon>Methylobacteriaceae</taxon>
        <taxon>Methylorubrum</taxon>
    </lineage>
</organism>
<gene>
    <name evidence="1" type="ORF">MPPM_0189</name>
</gene>
<evidence type="ECO:0000313" key="1">
    <source>
        <dbReference type="EMBL" id="BAU88794.1"/>
    </source>
</evidence>
<dbReference type="EMBL" id="AP014809">
    <property type="protein sequence ID" value="BAU88794.1"/>
    <property type="molecule type" value="Genomic_DNA"/>
</dbReference>
<sequence length="70" mass="7622">MDGDETELDMVRRHVREGAGHVANQRALVAHLKADSLPVADAEALLATFEDIQRQHEAHLARIEAGTPLG</sequence>
<name>A0A169QF18_9HYPH</name>
<reference evidence="1 2" key="1">
    <citation type="journal article" date="2016" name="Genome Announc.">
        <title>Complete Genome Sequence of Methylobacterium populi P-1M, Isolated from Pink-Pigmented Household Biofilm.</title>
        <authorList>
            <person name="Morohoshi T."/>
            <person name="Ikeda T."/>
        </authorList>
    </citation>
    <scope>NUCLEOTIDE SEQUENCE [LARGE SCALE GENOMIC DNA]</scope>
    <source>
        <strain evidence="1 2">P-1M</strain>
    </source>
</reference>